<dbReference type="Proteomes" id="UP000677234">
    <property type="component" value="Chromosome"/>
</dbReference>
<evidence type="ECO:0000313" key="3">
    <source>
        <dbReference type="Proteomes" id="UP000595847"/>
    </source>
</evidence>
<protein>
    <recommendedName>
        <fullName evidence="5">DUF2007 domain-containing protein</fullName>
    </recommendedName>
</protein>
<evidence type="ECO:0008006" key="5">
    <source>
        <dbReference type="Google" id="ProtNLM"/>
    </source>
</evidence>
<keyword evidence="4" id="KW-1185">Reference proteome</keyword>
<sequence length="73" mass="8173">MENKSVYFPVSWDDAADYSRALDALGIPYAVEDPTEGLPLSQGQLAIVLPHMPARQYKKVVSLFHGEGEHYPR</sequence>
<dbReference type="Proteomes" id="UP000595847">
    <property type="component" value="Chromosome"/>
</dbReference>
<name>A0A7T5EHD2_9BACL</name>
<proteinExistence type="predicted"/>
<gene>
    <name evidence="1" type="ORF">JD108_11800</name>
    <name evidence="2" type="ORF">KDJ56_11745</name>
</gene>
<dbReference type="KEGG" id="bcop:JD108_11800"/>
<dbReference type="EMBL" id="CP066308">
    <property type="protein sequence ID" value="QQE72651.1"/>
    <property type="molecule type" value="Genomic_DNA"/>
</dbReference>
<dbReference type="AlphaFoldDB" id="A0A7T5EHD2"/>
<evidence type="ECO:0000313" key="4">
    <source>
        <dbReference type="Proteomes" id="UP000677234"/>
    </source>
</evidence>
<organism evidence="1 3">
    <name type="scientific">Brevibacillus composti</name>
    <dbReference type="NCBI Taxonomy" id="2796470"/>
    <lineage>
        <taxon>Bacteria</taxon>
        <taxon>Bacillati</taxon>
        <taxon>Bacillota</taxon>
        <taxon>Bacilli</taxon>
        <taxon>Bacillales</taxon>
        <taxon>Paenibacillaceae</taxon>
        <taxon>Brevibacillus</taxon>
    </lineage>
</organism>
<dbReference type="EMBL" id="CP073708">
    <property type="protein sequence ID" value="QUO39729.1"/>
    <property type="molecule type" value="Genomic_DNA"/>
</dbReference>
<accession>A0A7T5EHD2</accession>
<evidence type="ECO:0000313" key="2">
    <source>
        <dbReference type="EMBL" id="QUO39729.1"/>
    </source>
</evidence>
<reference evidence="2" key="2">
    <citation type="submission" date="2021-04" db="EMBL/GenBank/DDBJ databases">
        <title>Brevibacillus composti FJAT-54423, complete genome.</title>
        <authorList>
            <person name="Tang R."/>
        </authorList>
    </citation>
    <scope>NUCLEOTIDE SEQUENCE</scope>
    <source>
        <strain evidence="2">FJAT-54424</strain>
    </source>
</reference>
<evidence type="ECO:0000313" key="1">
    <source>
        <dbReference type="EMBL" id="QQE72651.1"/>
    </source>
</evidence>
<dbReference type="RefSeq" id="WP_198826284.1">
    <property type="nucleotide sequence ID" value="NZ_CP066308.1"/>
</dbReference>
<reference evidence="1 3" key="1">
    <citation type="submission" date="2020-12" db="EMBL/GenBank/DDBJ databases">
        <title>strain FJAT-54423T represents a novel species of the genus Brevibacillus.</title>
        <authorList>
            <person name="Tang R."/>
        </authorList>
    </citation>
    <scope>NUCLEOTIDE SEQUENCE [LARGE SCALE GENOMIC DNA]</scope>
    <source>
        <strain evidence="1 3">FJAT-54423</strain>
    </source>
</reference>